<protein>
    <submittedName>
        <fullName evidence="1">Uncharacterized protein</fullName>
    </submittedName>
</protein>
<evidence type="ECO:0000313" key="2">
    <source>
        <dbReference type="Proteomes" id="UP001186974"/>
    </source>
</evidence>
<reference evidence="1" key="1">
    <citation type="submission" date="2024-09" db="EMBL/GenBank/DDBJ databases">
        <title>Black Yeasts Isolated from many extreme environments.</title>
        <authorList>
            <person name="Coleine C."/>
            <person name="Stajich J.E."/>
            <person name="Selbmann L."/>
        </authorList>
    </citation>
    <scope>NUCLEOTIDE SEQUENCE</scope>
    <source>
        <strain evidence="1">CCFEE 5737</strain>
    </source>
</reference>
<proteinExistence type="predicted"/>
<evidence type="ECO:0000313" key="1">
    <source>
        <dbReference type="EMBL" id="KAK3063891.1"/>
    </source>
</evidence>
<organism evidence="1 2">
    <name type="scientific">Coniosporium uncinatum</name>
    <dbReference type="NCBI Taxonomy" id="93489"/>
    <lineage>
        <taxon>Eukaryota</taxon>
        <taxon>Fungi</taxon>
        <taxon>Dikarya</taxon>
        <taxon>Ascomycota</taxon>
        <taxon>Pezizomycotina</taxon>
        <taxon>Dothideomycetes</taxon>
        <taxon>Dothideomycetes incertae sedis</taxon>
        <taxon>Coniosporium</taxon>
    </lineage>
</organism>
<keyword evidence="2" id="KW-1185">Reference proteome</keyword>
<name>A0ACC3D9E1_9PEZI</name>
<dbReference type="Proteomes" id="UP001186974">
    <property type="component" value="Unassembled WGS sequence"/>
</dbReference>
<comment type="caution">
    <text evidence="1">The sequence shown here is derived from an EMBL/GenBank/DDBJ whole genome shotgun (WGS) entry which is preliminary data.</text>
</comment>
<dbReference type="EMBL" id="JAWDJW010006684">
    <property type="protein sequence ID" value="KAK3063891.1"/>
    <property type="molecule type" value="Genomic_DNA"/>
</dbReference>
<gene>
    <name evidence="1" type="ORF">LTS18_011931</name>
</gene>
<accession>A0ACC3D9E1</accession>
<sequence length="264" mass="30040">MVAPLSRSLFARLPSRLPLRGTIYTTSLSLSHQTSRVLSTPTASSHISPFTTTSPLYTASANMASKMSFMDAIKARRTYYQLNKEVPIDDSRIEEIVKHAVLHVPSSFNSQSSRLVVLLKKEHDQFWDFTLEILKLLTPADKFDGTKQRINGFKAGYGTILFFEDPDPVHQLEKNFPLYADHFPTWSEHTSAMHQYALWVALEAEGCGASLQHYNPVVDQKIQDHWKVPQEWKLRAQLVFGGRAGEPGEKQFKPLEERLFIHGK</sequence>